<comment type="caution">
    <text evidence="2">The sequence shown here is derived from an EMBL/GenBank/DDBJ whole genome shotgun (WGS) entry which is preliminary data.</text>
</comment>
<gene>
    <name evidence="2" type="ORF">BIFAD42_02660</name>
</gene>
<dbReference type="Proteomes" id="UP000886943">
    <property type="component" value="Unassembled WGS sequence"/>
</dbReference>
<dbReference type="RefSeq" id="WP_195248141.1">
    <property type="nucleotide sequence ID" value="NZ_JADMYC010000012.1"/>
</dbReference>
<accession>A0AAN4VLS4</accession>
<protein>
    <submittedName>
        <fullName evidence="2">Uncharacterized protein</fullName>
    </submittedName>
</protein>
<dbReference type="EMBL" id="BPPZ01000001">
    <property type="protein sequence ID" value="GJD13282.1"/>
    <property type="molecule type" value="Genomic_DNA"/>
</dbReference>
<reference evidence="2" key="1">
    <citation type="submission" date="2021-08" db="EMBL/GenBank/DDBJ databases">
        <title>Draft genome sequence of the GABA producer Bifidobacterium adolescentis 4-2, isolated from healthy human feces.</title>
        <authorList>
            <person name="Altaib H."/>
            <person name="Niwa R."/>
            <person name="Abe M."/>
            <person name="Suzuki T."/>
        </authorList>
    </citation>
    <scope>NUCLEOTIDE SEQUENCE</scope>
    <source>
        <strain evidence="2">4-2</strain>
    </source>
</reference>
<feature type="region of interest" description="Disordered" evidence="1">
    <location>
        <begin position="43"/>
        <end position="76"/>
    </location>
</feature>
<feature type="compositionally biased region" description="Low complexity" evidence="1">
    <location>
        <begin position="59"/>
        <end position="76"/>
    </location>
</feature>
<evidence type="ECO:0000256" key="1">
    <source>
        <dbReference type="SAM" id="MobiDB-lite"/>
    </source>
</evidence>
<name>A0AAN4VLS4_BIFAD</name>
<dbReference type="AlphaFoldDB" id="A0AAN4VLS4"/>
<evidence type="ECO:0000313" key="3">
    <source>
        <dbReference type="Proteomes" id="UP000886943"/>
    </source>
</evidence>
<evidence type="ECO:0000313" key="2">
    <source>
        <dbReference type="EMBL" id="GJD13282.1"/>
    </source>
</evidence>
<proteinExistence type="predicted"/>
<organism evidence="2 3">
    <name type="scientific">Bifidobacterium adolescentis</name>
    <dbReference type="NCBI Taxonomy" id="1680"/>
    <lineage>
        <taxon>Bacteria</taxon>
        <taxon>Bacillati</taxon>
        <taxon>Actinomycetota</taxon>
        <taxon>Actinomycetes</taxon>
        <taxon>Bifidobacteriales</taxon>
        <taxon>Bifidobacteriaceae</taxon>
        <taxon>Bifidobacterium</taxon>
    </lineage>
</organism>
<sequence>MVPDLGEATVRPVPVWTVTVTSRASSNRLFAAVIEPEAVEDRNDWGMAGRTSRNPHPTPAANAMTTNSATTDMANG</sequence>